<protein>
    <submittedName>
        <fullName evidence="3">Protein FAM184A</fullName>
    </submittedName>
</protein>
<dbReference type="Gene3D" id="1.10.287.1490">
    <property type="match status" value="1"/>
</dbReference>
<gene>
    <name evidence="3" type="ORF">Tco025E_01489</name>
</gene>
<feature type="coiled-coil region" evidence="2">
    <location>
        <begin position="139"/>
        <end position="417"/>
    </location>
</feature>
<dbReference type="RefSeq" id="XP_029231528.1">
    <property type="nucleotide sequence ID" value="XM_029368427.1"/>
</dbReference>
<reference evidence="3 4" key="1">
    <citation type="journal article" date="2018" name="BMC Genomics">
        <title>Genomic comparison of Trypanosoma conorhini and Trypanosoma rangeli to Trypanosoma cruzi strains of high and low virulence.</title>
        <authorList>
            <person name="Bradwell K.R."/>
            <person name="Koparde V.N."/>
            <person name="Matveyev A.V."/>
            <person name="Serrano M.G."/>
            <person name="Alves J.M."/>
            <person name="Parikh H."/>
            <person name="Huang B."/>
            <person name="Lee V."/>
            <person name="Espinosa-Alvarez O."/>
            <person name="Ortiz P.A."/>
            <person name="Costa-Martins A.G."/>
            <person name="Teixeira M.M."/>
            <person name="Buck G.A."/>
        </authorList>
    </citation>
    <scope>NUCLEOTIDE SEQUENCE [LARGE SCALE GENOMIC DNA]</scope>
    <source>
        <strain evidence="3 4">025E</strain>
    </source>
</reference>
<dbReference type="PANTHER" id="PTHR18870">
    <property type="entry name" value="PROTEIN TAG-278-RELATED"/>
    <property type="match status" value="1"/>
</dbReference>
<proteinExistence type="predicted"/>
<comment type="caution">
    <text evidence="3">The sequence shown here is derived from an EMBL/GenBank/DDBJ whole genome shotgun (WGS) entry which is preliminary data.</text>
</comment>
<dbReference type="Proteomes" id="UP000284403">
    <property type="component" value="Unassembled WGS sequence"/>
</dbReference>
<organism evidence="3 4">
    <name type="scientific">Trypanosoma conorhini</name>
    <dbReference type="NCBI Taxonomy" id="83891"/>
    <lineage>
        <taxon>Eukaryota</taxon>
        <taxon>Discoba</taxon>
        <taxon>Euglenozoa</taxon>
        <taxon>Kinetoplastea</taxon>
        <taxon>Metakinetoplastina</taxon>
        <taxon>Trypanosomatida</taxon>
        <taxon>Trypanosomatidae</taxon>
        <taxon>Trypanosoma</taxon>
    </lineage>
</organism>
<keyword evidence="4" id="KW-1185">Reference proteome</keyword>
<dbReference type="AlphaFoldDB" id="A0A3R7PJP5"/>
<evidence type="ECO:0000256" key="1">
    <source>
        <dbReference type="ARBA" id="ARBA00023054"/>
    </source>
</evidence>
<accession>A0A3R7PJP5</accession>
<feature type="coiled-coil region" evidence="2">
    <location>
        <begin position="445"/>
        <end position="776"/>
    </location>
</feature>
<name>A0A3R7PJP5_9TRYP</name>
<feature type="coiled-coil region" evidence="2">
    <location>
        <begin position="26"/>
        <end position="90"/>
    </location>
</feature>
<dbReference type="PANTHER" id="PTHR18870:SF9">
    <property type="entry name" value="PROTEIN TAG-278-RELATED"/>
    <property type="match status" value="1"/>
</dbReference>
<dbReference type="OrthoDB" id="75801at2759"/>
<sequence>MGRKHGDGVDAHYKMCKKIAQLTKVIYQLNTQNEDYDARNAELRQRQEEELRTVCSEAEGRVEELRKAFLEEEEKRAGAMEAMQQRYRTELKEAKDAFARKTASMVDELSTSKARFEEVVAEVKAKAMEEAVKASAASAAAAEAAHAAKEEELERLKAAKEEEIANLVREYNERYKAMLAEQMDARDALEEQSRQLQSQFDAAATAHAEELQMWSSKLHEANEVATRASAELEQWKETCRSREADVNRLQQDCDTLRSRLDAEKNSLGVSRDVEATLRQEAEELRAQLKEMQVERNKLERSLSAKTAELAKAMSDITDLENQKSFLEAQQNQLSHNATDAGKRNQTLMSQVDALERRVMELQEAVNEAEREIQRRTLAERALEERCEELRQRAAERAKKHQDEIAALQAMQEATLAELHAASQRSNDVVASQYRSERDALTSCHKEELRRQQEQHNRQIEELRGEHEDILSGLRAQLASADALGVDLRASVAQLREQVDTLEAELGNARNALQEAARQQKDLIAKYEASVSDTAQKVAEMEATMNAKLDAERKGHMEKTRSLEAEIASLRRRLQSGTEASERNWEDKYRTQAEQYESQLEQLRQEHIENVKHRTGLHDAHVAKIEEMQKEEIRNLLEAAKQRQEAERMEFLNARKAFAAQLQGRDEELRRRGEELRQAQDQMDALRHGAKDQANRFAEELRAQKEYTARLTADCERLQAELEESNKALQASREGCTRMEKEARVWEGRERDVRQTLGRLEEASDRSRKEVEALHREYVASMEAKSARKMQSALAELRIAMTAERNAMQLRADEAIAALRQKCADLQGEAKSLSLKLDAAMHDLRKSKEELEREQSNREVERSEFNTTLQALRREFENEQERARRLNENHLNEVATTHKLLIDDLMQQHEEERRAQDSVIRELRAALEDLRYRYEYRESRGEDVAMINRLMKELKQKEQEMEKVVQDMKMYKLELLNREENYNKVFGRRPLVAVSASADKAPRLQQGARERGDIYDRRVT</sequence>
<dbReference type="GeneID" id="40315100"/>
<keyword evidence="1 2" id="KW-0175">Coiled coil</keyword>
<feature type="coiled-coil region" evidence="2">
    <location>
        <begin position="815"/>
        <end position="973"/>
    </location>
</feature>
<evidence type="ECO:0000313" key="3">
    <source>
        <dbReference type="EMBL" id="RNF26322.1"/>
    </source>
</evidence>
<dbReference type="EMBL" id="MKKU01000047">
    <property type="protein sequence ID" value="RNF26322.1"/>
    <property type="molecule type" value="Genomic_DNA"/>
</dbReference>
<evidence type="ECO:0000256" key="2">
    <source>
        <dbReference type="SAM" id="Coils"/>
    </source>
</evidence>
<evidence type="ECO:0000313" key="4">
    <source>
        <dbReference type="Proteomes" id="UP000284403"/>
    </source>
</evidence>